<accession>A0ABT3WZ75</accession>
<dbReference type="Pfam" id="PF18130">
    <property type="entry name" value="ATPgrasp_N"/>
    <property type="match status" value="1"/>
</dbReference>
<reference evidence="6 7" key="1">
    <citation type="submission" date="2022-11" db="EMBL/GenBank/DDBJ databases">
        <title>Study of microbial diversity in lake waters.</title>
        <authorList>
            <person name="Zhang J."/>
        </authorList>
    </citation>
    <scope>NUCLEOTIDE SEQUENCE [LARGE SCALE GENOMIC DNA]</scope>
    <source>
        <strain evidence="6 7">DT12</strain>
    </source>
</reference>
<keyword evidence="1" id="KW-0436">Ligase</keyword>
<dbReference type="SMART" id="SM01209">
    <property type="entry name" value="GARS_A"/>
    <property type="match status" value="1"/>
</dbReference>
<protein>
    <submittedName>
        <fullName evidence="6">ATP-grasp domain-containing protein</fullName>
    </submittedName>
</protein>
<evidence type="ECO:0000313" key="6">
    <source>
        <dbReference type="EMBL" id="MCX7569964.1"/>
    </source>
</evidence>
<dbReference type="InterPro" id="IPR040570">
    <property type="entry name" value="LAL_C2"/>
</dbReference>
<dbReference type="SUPFAM" id="SSF56059">
    <property type="entry name" value="Glutathione synthetase ATP-binding domain-like"/>
    <property type="match status" value="1"/>
</dbReference>
<evidence type="ECO:0000256" key="1">
    <source>
        <dbReference type="ARBA" id="ARBA00022598"/>
    </source>
</evidence>
<gene>
    <name evidence="6" type="ORF">OS242_08300</name>
</gene>
<dbReference type="InterPro" id="IPR052032">
    <property type="entry name" value="ATP-dep_AA_Ligase"/>
</dbReference>
<dbReference type="InterPro" id="IPR041472">
    <property type="entry name" value="BL00235/CARNS1_N"/>
</dbReference>
<evidence type="ECO:0000259" key="5">
    <source>
        <dbReference type="PROSITE" id="PS50975"/>
    </source>
</evidence>
<dbReference type="InterPro" id="IPR011761">
    <property type="entry name" value="ATP-grasp"/>
</dbReference>
<dbReference type="EMBL" id="JAPMLT010000003">
    <property type="protein sequence ID" value="MCX7569964.1"/>
    <property type="molecule type" value="Genomic_DNA"/>
</dbReference>
<organism evidence="6 7">
    <name type="scientific">Tumebacillus lacus</name>
    <dbReference type="NCBI Taxonomy" id="2995335"/>
    <lineage>
        <taxon>Bacteria</taxon>
        <taxon>Bacillati</taxon>
        <taxon>Bacillota</taxon>
        <taxon>Bacilli</taxon>
        <taxon>Bacillales</taxon>
        <taxon>Alicyclobacillaceae</taxon>
        <taxon>Tumebacillus</taxon>
    </lineage>
</organism>
<feature type="domain" description="ATP-grasp" evidence="5">
    <location>
        <begin position="114"/>
        <end position="310"/>
    </location>
</feature>
<keyword evidence="2 4" id="KW-0547">Nucleotide-binding</keyword>
<dbReference type="Pfam" id="PF18603">
    <property type="entry name" value="LAL_C2"/>
    <property type="match status" value="1"/>
</dbReference>
<comment type="caution">
    <text evidence="6">The sequence shown here is derived from an EMBL/GenBank/DDBJ whole genome shotgun (WGS) entry which is preliminary data.</text>
</comment>
<name>A0ABT3WZ75_9BACL</name>
<keyword evidence="3 4" id="KW-0067">ATP-binding</keyword>
<dbReference type="Proteomes" id="UP001208017">
    <property type="component" value="Unassembled WGS sequence"/>
</dbReference>
<dbReference type="PROSITE" id="PS50975">
    <property type="entry name" value="ATP_GRASP"/>
    <property type="match status" value="1"/>
</dbReference>
<evidence type="ECO:0000313" key="7">
    <source>
        <dbReference type="Proteomes" id="UP001208017"/>
    </source>
</evidence>
<dbReference type="Gene3D" id="3.30.470.20">
    <property type="entry name" value="ATP-grasp fold, B domain"/>
    <property type="match status" value="1"/>
</dbReference>
<dbReference type="PANTHER" id="PTHR43585">
    <property type="entry name" value="FUMIPYRROLE BIOSYNTHESIS PROTEIN C"/>
    <property type="match status" value="1"/>
</dbReference>
<dbReference type="Gene3D" id="3.40.50.20">
    <property type="match status" value="1"/>
</dbReference>
<proteinExistence type="predicted"/>
<keyword evidence="7" id="KW-1185">Reference proteome</keyword>
<evidence type="ECO:0000256" key="3">
    <source>
        <dbReference type="ARBA" id="ARBA00022840"/>
    </source>
</evidence>
<dbReference type="PANTHER" id="PTHR43585:SF2">
    <property type="entry name" value="ATP-GRASP ENZYME FSQD"/>
    <property type="match status" value="1"/>
</dbReference>
<dbReference type="Pfam" id="PF13535">
    <property type="entry name" value="ATP-grasp_4"/>
    <property type="match status" value="1"/>
</dbReference>
<evidence type="ECO:0000256" key="2">
    <source>
        <dbReference type="ARBA" id="ARBA00022741"/>
    </source>
</evidence>
<sequence length="414" mass="45173">MSGKEKAVLVIGLQNEGHEVEMVRALGYRTILFKREITLQDALNADFPVQIDLQDREAVIAKALDVQEKYEILGIFTLNEYQVPLAAYMREALGIPHGLRVEAALNCRNKKRTRQRLAEAGVGSAEYTLVRTPAQALAALQNFQLPAVVKPSNDSGSQLVACCESAEDVWAAVDEIRRHRSNWVGQEMDPEILLEEYLDGPEFSVEAISLQGESDVLAITAKMTVGATEAGHTVPAPLAEADTEAIRQLVLDALAALGVTDCVTHTEVKLTSRGPRIIEVNARPGGDYIPLLVRATTGFDLRELALHLSIGSSLEQVPRHPVAAPSAAVRFFTTDRDGAVQYDDPEQVRAMPGVQTLKLSVLPGGKARRTTSNYDRLGYVIVHGSEGQAADRVADDVLERLNFKVYATENEVTN</sequence>
<evidence type="ECO:0000256" key="4">
    <source>
        <dbReference type="PROSITE-ProRule" id="PRU00409"/>
    </source>
</evidence>